<sequence>AARLEHFRHRQEAARGFDDDLEFCPSLTAHQLAEFRHQLSVYVSSSASTSPHPSTSSSTTSSASSPPLQHTRLHTTLTRAIPIIDPSNKTPLPISSIPRPSTSSGTKGNPYASRPTSPYHTAHGYSSPPPPMQLNPYSPPRSHSHSHNHGVVSFAAVSSFPWQHTTSPPPRAPMVRQFSVPIVDPSSGNVLLPGGMVSVPSSSTSYHHISVR</sequence>
<proteinExistence type="predicted"/>
<evidence type="ECO:0000313" key="2">
    <source>
        <dbReference type="Proteomes" id="UP000268093"/>
    </source>
</evidence>
<organism evidence="1 2">
    <name type="scientific">Jimgerdemannia flammicorona</name>
    <dbReference type="NCBI Taxonomy" id="994334"/>
    <lineage>
        <taxon>Eukaryota</taxon>
        <taxon>Fungi</taxon>
        <taxon>Fungi incertae sedis</taxon>
        <taxon>Mucoromycota</taxon>
        <taxon>Mucoromycotina</taxon>
        <taxon>Endogonomycetes</taxon>
        <taxon>Endogonales</taxon>
        <taxon>Endogonaceae</taxon>
        <taxon>Jimgerdemannia</taxon>
    </lineage>
</organism>
<accession>A0A433BA19</accession>
<dbReference type="EMBL" id="RBNI01014810">
    <property type="protein sequence ID" value="RUP18722.1"/>
    <property type="molecule type" value="Genomic_DNA"/>
</dbReference>
<dbReference type="OrthoDB" id="2425329at2759"/>
<comment type="caution">
    <text evidence="1">The sequence shown here is derived from an EMBL/GenBank/DDBJ whole genome shotgun (WGS) entry which is preliminary data.</text>
</comment>
<evidence type="ECO:0000313" key="1">
    <source>
        <dbReference type="EMBL" id="RUP18722.1"/>
    </source>
</evidence>
<protein>
    <submittedName>
        <fullName evidence="1">Uncharacterized protein</fullName>
    </submittedName>
</protein>
<name>A0A433BA19_9FUNG</name>
<gene>
    <name evidence="1" type="ORF">BC936DRAFT_139365</name>
</gene>
<dbReference type="Proteomes" id="UP000268093">
    <property type="component" value="Unassembled WGS sequence"/>
</dbReference>
<feature type="non-terminal residue" evidence="1">
    <location>
        <position position="1"/>
    </location>
</feature>
<reference evidence="1 2" key="1">
    <citation type="journal article" date="2018" name="New Phytol.">
        <title>Phylogenomics of Endogonaceae and evolution of mycorrhizas within Mucoromycota.</title>
        <authorList>
            <person name="Chang Y."/>
            <person name="Desiro A."/>
            <person name="Na H."/>
            <person name="Sandor L."/>
            <person name="Lipzen A."/>
            <person name="Clum A."/>
            <person name="Barry K."/>
            <person name="Grigoriev I.V."/>
            <person name="Martin F.M."/>
            <person name="Stajich J.E."/>
            <person name="Smith M.E."/>
            <person name="Bonito G."/>
            <person name="Spatafora J.W."/>
        </authorList>
    </citation>
    <scope>NUCLEOTIDE SEQUENCE [LARGE SCALE GENOMIC DNA]</scope>
    <source>
        <strain evidence="1 2">GMNB39</strain>
    </source>
</reference>
<keyword evidence="2" id="KW-1185">Reference proteome</keyword>